<keyword evidence="2" id="KW-0732">Signal</keyword>
<dbReference type="AlphaFoldDB" id="A0AAI8FDJ1"/>
<name>A0AAI8FDJ1_MESHY</name>
<evidence type="ECO:0000256" key="1">
    <source>
        <dbReference type="SAM" id="MobiDB-lite"/>
    </source>
</evidence>
<gene>
    <name evidence="3" type="ORF">MOS_334</name>
</gene>
<accession>A0AAI8FDJ1</accession>
<sequence>MKLKKIALALFLSPALVLASCSFNTSLNTLNTQTQPTKTDASASKQQNPEQKTNNNQNTNSKEPIIKQPTSEDDTKKQTNNQTPTTKEEATKKKKKNKLNNPTNQDSISNDSTTKDSESTKRTEPTQETKQQPQPETKTEPEKEKNKQNQANTQINDNQNNDSNNNTSQNNSFKVNTSDNQKNSEEKPVEKLVETKHYEGNFSKVSLDQINKNITFPEEYKKIKANYESGFIEQENDKAFLGKQNDKLFVYDLKKSANKEQILAKSYTEQEKDSYFNLNKEINNEFYSIFHTQDNKIWNKVEKIAFESLPSEDTRFEDIYERNLRISIGTSTILDTDGNSALLVTNKHVTRAMKLQDVDPKLASLNIKNKENLRFYNYILKDFFKIYFKNKFYTISNDLFIAWEWEKYKYNIIFNSNQNNTKNTKNTKKTFTEEEALDFEINLFNKYFKVITNFDNKNQDISLYYFNYKQYIKDWEDIIKWILSFYTDENLPTIVNDQDKNTNNQQQKLTTQSWLPKFFDMSGSLNGIIQTKEGKRSKNYFTSSQSTKSNNENNYNITKTKLVLSAKGKEQIKNEIENFNIFKQYWDHMSKLNSVKIDDKIWKENEFDDSLKIGLFWPKKVAFKNAFKGIKISSVPIFGKDEKYLNVFYYANNGHGASGAGIFNRDGSLAFINSFGFLFEGKDPQTNKPISNLFYLDSNLNTFLSGGVVLHTERYNLVDEIYKFYFKKQPEIKLIIKNEEK</sequence>
<evidence type="ECO:0000313" key="4">
    <source>
        <dbReference type="Proteomes" id="UP000009399"/>
    </source>
</evidence>
<organism evidence="3 4">
    <name type="scientific">Mesomycoplasma hyorhinis SK76</name>
    <dbReference type="NCBI Taxonomy" id="1118964"/>
    <lineage>
        <taxon>Bacteria</taxon>
        <taxon>Bacillati</taxon>
        <taxon>Mycoplasmatota</taxon>
        <taxon>Mycoplasmoidales</taxon>
        <taxon>Metamycoplasmataceae</taxon>
        <taxon>Mesomycoplasma</taxon>
    </lineage>
</organism>
<feature type="compositionally biased region" description="Basic and acidic residues" evidence="1">
    <location>
        <begin position="137"/>
        <end position="147"/>
    </location>
</feature>
<proteinExistence type="predicted"/>
<reference evidence="3 4" key="1">
    <citation type="journal article" date="2013" name="Genome Announc.">
        <title>Complete Genome Sequence of Mycoplasma hyorhinis Strain SK76.</title>
        <authorList>
            <person name="Goodison S."/>
            <person name="Urquidi V."/>
            <person name="Kumar D."/>
            <person name="Reyes L."/>
            <person name="Rosser C.J."/>
        </authorList>
    </citation>
    <scope>NUCLEOTIDE SEQUENCE [LARGE SCALE GENOMIC DNA]</scope>
    <source>
        <strain evidence="3 4">SK76</strain>
    </source>
</reference>
<dbReference type="KEGG" id="mhs:MOS_334"/>
<feature type="region of interest" description="Disordered" evidence="1">
    <location>
        <begin position="33"/>
        <end position="189"/>
    </location>
</feature>
<feature type="chain" id="PRO_5042538246" description="Lipoprotein" evidence="2">
    <location>
        <begin position="20"/>
        <end position="741"/>
    </location>
</feature>
<protein>
    <recommendedName>
        <fullName evidence="5">Lipoprotein</fullName>
    </recommendedName>
</protein>
<dbReference type="EMBL" id="CP003914">
    <property type="protein sequence ID" value="AFX74260.1"/>
    <property type="molecule type" value="Genomic_DNA"/>
</dbReference>
<feature type="compositionally biased region" description="Polar residues" evidence="1">
    <location>
        <begin position="172"/>
        <end position="181"/>
    </location>
</feature>
<dbReference type="PROSITE" id="PS51257">
    <property type="entry name" value="PROKAR_LIPOPROTEIN"/>
    <property type="match status" value="1"/>
</dbReference>
<feature type="compositionally biased region" description="Basic and acidic residues" evidence="1">
    <location>
        <begin position="113"/>
        <end position="127"/>
    </location>
</feature>
<dbReference type="Proteomes" id="UP000009399">
    <property type="component" value="Chromosome"/>
</dbReference>
<evidence type="ECO:0000256" key="2">
    <source>
        <dbReference type="SAM" id="SignalP"/>
    </source>
</evidence>
<feature type="compositionally biased region" description="Low complexity" evidence="1">
    <location>
        <begin position="148"/>
        <end position="171"/>
    </location>
</feature>
<evidence type="ECO:0008006" key="5">
    <source>
        <dbReference type="Google" id="ProtNLM"/>
    </source>
</evidence>
<feature type="signal peptide" evidence="2">
    <location>
        <begin position="1"/>
        <end position="19"/>
    </location>
</feature>
<feature type="compositionally biased region" description="Low complexity" evidence="1">
    <location>
        <begin position="46"/>
        <end position="63"/>
    </location>
</feature>
<evidence type="ECO:0000313" key="3">
    <source>
        <dbReference type="EMBL" id="AFX74260.1"/>
    </source>
</evidence>
<dbReference type="RefSeq" id="WP_015084125.1">
    <property type="nucleotide sequence ID" value="NC_019552.1"/>
</dbReference>